<feature type="region of interest" description="Disordered" evidence="1">
    <location>
        <begin position="138"/>
        <end position="162"/>
    </location>
</feature>
<dbReference type="RefSeq" id="WP_121153365.1">
    <property type="nucleotide sequence ID" value="NZ_CP032829.1"/>
</dbReference>
<evidence type="ECO:0000313" key="4">
    <source>
        <dbReference type="Proteomes" id="UP000276254"/>
    </source>
</evidence>
<dbReference type="Proteomes" id="UP000276254">
    <property type="component" value="Chromosome"/>
</dbReference>
<dbReference type="CDD" id="cd12108">
    <property type="entry name" value="Hr-like"/>
    <property type="match status" value="1"/>
</dbReference>
<evidence type="ECO:0000259" key="2">
    <source>
        <dbReference type="Pfam" id="PF01814"/>
    </source>
</evidence>
<dbReference type="PANTHER" id="PTHR35585">
    <property type="entry name" value="HHE DOMAIN PROTEIN (AFU_ORTHOLOGUE AFUA_4G00730)"/>
    <property type="match status" value="1"/>
</dbReference>
<evidence type="ECO:0000313" key="3">
    <source>
        <dbReference type="EMBL" id="AYJ86742.1"/>
    </source>
</evidence>
<evidence type="ECO:0000256" key="1">
    <source>
        <dbReference type="SAM" id="MobiDB-lite"/>
    </source>
</evidence>
<protein>
    <submittedName>
        <fullName evidence="3">Hemerythrin domain-containing protein</fullName>
    </submittedName>
</protein>
<dbReference type="PANTHER" id="PTHR35585:SF1">
    <property type="entry name" value="HHE DOMAIN PROTEIN (AFU_ORTHOLOGUE AFUA_4G00730)"/>
    <property type="match status" value="1"/>
</dbReference>
<name>A0A494THE9_SPHPE</name>
<sequence>MATAKIFDDLKADHDRHREVLSAIADAKGDKKTRAGLFEKFRIDVSGHAAAEEQSLYATMMMDPEMQDDARHSVSEHKEVDDMLTELYQQEVDTPEWSRKFTQMRTRYDHHITEEEEEMFPKAAEHLSDADEVRLAKVFEKRKPAESQKAAETNPTEKEEKE</sequence>
<reference evidence="3 4" key="1">
    <citation type="submission" date="2018-09" db="EMBL/GenBank/DDBJ databases">
        <title>Sphingomonas peninsula sp. nov., isolated from fildes peninsula, Antarctic soil.</title>
        <authorList>
            <person name="Yingchao G."/>
        </authorList>
    </citation>
    <scope>NUCLEOTIDE SEQUENCE [LARGE SCALE GENOMIC DNA]</scope>
    <source>
        <strain evidence="3 4">YZ-8</strain>
    </source>
</reference>
<organism evidence="3 4">
    <name type="scientific">Sphingomonas paeninsulae</name>
    <dbReference type="NCBI Taxonomy" id="2319844"/>
    <lineage>
        <taxon>Bacteria</taxon>
        <taxon>Pseudomonadati</taxon>
        <taxon>Pseudomonadota</taxon>
        <taxon>Alphaproteobacteria</taxon>
        <taxon>Sphingomonadales</taxon>
        <taxon>Sphingomonadaceae</taxon>
        <taxon>Sphingomonas</taxon>
    </lineage>
</organism>
<dbReference type="Gene3D" id="1.20.120.520">
    <property type="entry name" value="nmb1532 protein domain like"/>
    <property type="match status" value="1"/>
</dbReference>
<keyword evidence="4" id="KW-1185">Reference proteome</keyword>
<gene>
    <name evidence="3" type="ORF">D3Y57_13200</name>
</gene>
<feature type="domain" description="Hemerythrin-like" evidence="2">
    <location>
        <begin position="6"/>
        <end position="123"/>
    </location>
</feature>
<dbReference type="InterPro" id="IPR012312">
    <property type="entry name" value="Hemerythrin-like"/>
</dbReference>
<accession>A0A494THE9</accession>
<dbReference type="KEGG" id="spha:D3Y57_13200"/>
<dbReference type="EMBL" id="CP032829">
    <property type="protein sequence ID" value="AYJ86742.1"/>
    <property type="molecule type" value="Genomic_DNA"/>
</dbReference>
<dbReference type="AlphaFoldDB" id="A0A494THE9"/>
<dbReference type="Pfam" id="PF01814">
    <property type="entry name" value="Hemerythrin"/>
    <property type="match status" value="1"/>
</dbReference>
<dbReference type="OrthoDB" id="5523420at2"/>
<proteinExistence type="predicted"/>